<evidence type="ECO:0000256" key="1">
    <source>
        <dbReference type="SAM" id="Phobius"/>
    </source>
</evidence>
<proteinExistence type="predicted"/>
<gene>
    <name evidence="2" type="ORF">ECRASSUSDP1_LOCUS6557</name>
</gene>
<evidence type="ECO:0000313" key="3">
    <source>
        <dbReference type="Proteomes" id="UP001295684"/>
    </source>
</evidence>
<keyword evidence="1" id="KW-0472">Membrane</keyword>
<dbReference type="AlphaFoldDB" id="A0AAD1XB14"/>
<comment type="caution">
    <text evidence="2">The sequence shown here is derived from an EMBL/GenBank/DDBJ whole genome shotgun (WGS) entry which is preliminary data.</text>
</comment>
<dbReference type="Proteomes" id="UP001295684">
    <property type="component" value="Unassembled WGS sequence"/>
</dbReference>
<keyword evidence="3" id="KW-1185">Reference proteome</keyword>
<feature type="transmembrane region" description="Helical" evidence="1">
    <location>
        <begin position="30"/>
        <end position="51"/>
    </location>
</feature>
<sequence>MATNISNSFVNSQVSVLTRTWDTASLTYKYVGACAFLLLAILVFHTLMSLYEAYEDNQCRKKTENVPSLVPDGIPPAVRKKKERVLINHKIIEERFKKSLMNQSYSFPRHED</sequence>
<keyword evidence="1" id="KW-0812">Transmembrane</keyword>
<organism evidence="2 3">
    <name type="scientific">Euplotes crassus</name>
    <dbReference type="NCBI Taxonomy" id="5936"/>
    <lineage>
        <taxon>Eukaryota</taxon>
        <taxon>Sar</taxon>
        <taxon>Alveolata</taxon>
        <taxon>Ciliophora</taxon>
        <taxon>Intramacronucleata</taxon>
        <taxon>Spirotrichea</taxon>
        <taxon>Hypotrichia</taxon>
        <taxon>Euplotida</taxon>
        <taxon>Euplotidae</taxon>
        <taxon>Moneuplotes</taxon>
    </lineage>
</organism>
<accession>A0AAD1XB14</accession>
<protein>
    <submittedName>
        <fullName evidence="2">Uncharacterized protein</fullName>
    </submittedName>
</protein>
<keyword evidence="1" id="KW-1133">Transmembrane helix</keyword>
<evidence type="ECO:0000313" key="2">
    <source>
        <dbReference type="EMBL" id="CAI2365207.1"/>
    </source>
</evidence>
<name>A0AAD1XB14_EUPCR</name>
<reference evidence="2" key="1">
    <citation type="submission" date="2023-07" db="EMBL/GenBank/DDBJ databases">
        <authorList>
            <consortium name="AG Swart"/>
            <person name="Singh M."/>
            <person name="Singh A."/>
            <person name="Seah K."/>
            <person name="Emmerich C."/>
        </authorList>
    </citation>
    <scope>NUCLEOTIDE SEQUENCE</scope>
    <source>
        <strain evidence="2">DP1</strain>
    </source>
</reference>
<dbReference type="EMBL" id="CAMPGE010006364">
    <property type="protein sequence ID" value="CAI2365207.1"/>
    <property type="molecule type" value="Genomic_DNA"/>
</dbReference>